<evidence type="ECO:0000256" key="2">
    <source>
        <dbReference type="SAM" id="Phobius"/>
    </source>
</evidence>
<gene>
    <name evidence="4" type="ORF">HMPREF0645_0370</name>
</gene>
<evidence type="ECO:0000313" key="4">
    <source>
        <dbReference type="EMBL" id="EFA45215.1"/>
    </source>
</evidence>
<dbReference type="eggNOG" id="COG4735">
    <property type="taxonomic scope" value="Bacteria"/>
</dbReference>
<protein>
    <recommendedName>
        <fullName evidence="3">DUF6377 domain-containing protein</fullName>
    </recommendedName>
</protein>
<feature type="domain" description="DUF6377" evidence="3">
    <location>
        <begin position="258"/>
        <end position="505"/>
    </location>
</feature>
<dbReference type="RefSeq" id="WP_007174719.1">
    <property type="nucleotide sequence ID" value="NZ_GG704782.1"/>
</dbReference>
<feature type="transmembrane region" description="Helical" evidence="2">
    <location>
        <begin position="330"/>
        <end position="351"/>
    </location>
</feature>
<sequence length="548" mass="64449">MNNKSLLIPLLCFLIFVPGYARDERIDSLLQRIDQGIDNIQQYVDIREQRIIELKGQYAEAPDDRRRYDIAFGLYEEYKPYVNDSAVFYLNKCIALAYRMKDTLRVNECRAWLALRCSNTGMYDEALTVLGNINESALDEWGRGIYYYARAHVYGELAYYTRLPDMRREYDSHAQHYRQLALQTLPKYNNNRLQILEQKLQADKKFKESMALNDEWLKRVEKGSHPYALVAMYRYLEYKNVNDTLQMMRWLAESVLADVTNGVMDQGSMWEMANQLFLTGDVDRAYKYIGFTSDCAARFGSRQRLSQISPLLSDIAHRYKTENAEYNRRLRLTLVIISVMTLLLLASLLYVNRQRRRLAEARDDLSRTNGMLSGLNDRLRESNRQLQDANRVKEEYVGRFMRLCSSYVDRLDDFRRKVGRMLKNRQLEEIHDLTRSSQYKDQELDELYANFDSAFLHLFPNFVDAFNELLKPEERVLLDDKLRLNTTVRIFALIRLGIDDSSKIADFLHYSVNTIYNYRARVKNASLVDRDTFEERVKNIGTGEAGSR</sequence>
<keyword evidence="2" id="KW-0472">Membrane</keyword>
<feature type="coiled-coil region" evidence="1">
    <location>
        <begin position="372"/>
        <end position="399"/>
    </location>
</feature>
<dbReference type="Proteomes" id="UP000003160">
    <property type="component" value="Unassembled WGS sequence"/>
</dbReference>
<name>D1PTT5_9BACT</name>
<evidence type="ECO:0000313" key="5">
    <source>
        <dbReference type="Proteomes" id="UP000003160"/>
    </source>
</evidence>
<reference evidence="4 5" key="1">
    <citation type="submission" date="2009-10" db="EMBL/GenBank/DDBJ databases">
        <authorList>
            <person name="Qin X."/>
            <person name="Bachman B."/>
            <person name="Battles P."/>
            <person name="Bell A."/>
            <person name="Bess C."/>
            <person name="Bickham C."/>
            <person name="Chaboub L."/>
            <person name="Chen D."/>
            <person name="Coyle M."/>
            <person name="Deiros D.R."/>
            <person name="Dinh H."/>
            <person name="Forbes L."/>
            <person name="Fowler G."/>
            <person name="Francisco L."/>
            <person name="Fu Q."/>
            <person name="Gubbala S."/>
            <person name="Hale W."/>
            <person name="Han Y."/>
            <person name="Hemphill L."/>
            <person name="Highlander S.K."/>
            <person name="Hirani K."/>
            <person name="Hogues M."/>
            <person name="Jackson L."/>
            <person name="Jakkamsetti A."/>
            <person name="Javaid M."/>
            <person name="Jiang H."/>
            <person name="Korchina V."/>
            <person name="Kovar C."/>
            <person name="Lara F."/>
            <person name="Lee S."/>
            <person name="Mata R."/>
            <person name="Mathew T."/>
            <person name="Moen C."/>
            <person name="Morales K."/>
            <person name="Munidasa M."/>
            <person name="Nazareth L."/>
            <person name="Ngo R."/>
            <person name="Nguyen L."/>
            <person name="Okwuonu G."/>
            <person name="Ongeri F."/>
            <person name="Patil S."/>
            <person name="Petrosino J."/>
            <person name="Pham C."/>
            <person name="Pham P."/>
            <person name="Pu L.-L."/>
            <person name="Puazo M."/>
            <person name="Raj R."/>
            <person name="Reid J."/>
            <person name="Rouhana J."/>
            <person name="Saada N."/>
            <person name="Shang Y."/>
            <person name="Simmons D."/>
            <person name="Thornton R."/>
            <person name="Warren J."/>
            <person name="Weissenberger G."/>
            <person name="Zhang J."/>
            <person name="Zhang L."/>
            <person name="Zhou C."/>
            <person name="Zhu D."/>
            <person name="Muzny D."/>
            <person name="Worley K."/>
            <person name="Gibbs R."/>
        </authorList>
    </citation>
    <scope>NUCLEOTIDE SEQUENCE [LARGE SCALE GENOMIC DNA]</scope>
    <source>
        <strain evidence="4 5">DSM 17361</strain>
    </source>
</reference>
<keyword evidence="5" id="KW-1185">Reference proteome</keyword>
<dbReference type="Pfam" id="PF19904">
    <property type="entry name" value="DUF6377"/>
    <property type="match status" value="1"/>
</dbReference>
<dbReference type="InterPro" id="IPR045957">
    <property type="entry name" value="DUF6377"/>
</dbReference>
<dbReference type="AlphaFoldDB" id="D1PTT5"/>
<comment type="caution">
    <text evidence="4">The sequence shown here is derived from an EMBL/GenBank/DDBJ whole genome shotgun (WGS) entry which is preliminary data.</text>
</comment>
<evidence type="ECO:0000259" key="3">
    <source>
        <dbReference type="Pfam" id="PF19904"/>
    </source>
</evidence>
<organism evidence="4 5">
    <name type="scientific">Hallella bergensis DSM 17361</name>
    <dbReference type="NCBI Taxonomy" id="585502"/>
    <lineage>
        <taxon>Bacteria</taxon>
        <taxon>Pseudomonadati</taxon>
        <taxon>Bacteroidota</taxon>
        <taxon>Bacteroidia</taxon>
        <taxon>Bacteroidales</taxon>
        <taxon>Prevotellaceae</taxon>
        <taxon>Hallella</taxon>
    </lineage>
</organism>
<accession>D1PTT5</accession>
<keyword evidence="2" id="KW-1133">Transmembrane helix</keyword>
<keyword evidence="2" id="KW-0812">Transmembrane</keyword>
<dbReference type="HOGENOM" id="CLU_037195_0_0_10"/>
<dbReference type="EMBL" id="ACKS01000019">
    <property type="protein sequence ID" value="EFA45215.1"/>
    <property type="molecule type" value="Genomic_DNA"/>
</dbReference>
<evidence type="ECO:0000256" key="1">
    <source>
        <dbReference type="SAM" id="Coils"/>
    </source>
</evidence>
<proteinExistence type="predicted"/>
<keyword evidence="1" id="KW-0175">Coiled coil</keyword>